<feature type="compositionally biased region" description="Basic and acidic residues" evidence="2">
    <location>
        <begin position="107"/>
        <end position="119"/>
    </location>
</feature>
<reference evidence="4 5" key="1">
    <citation type="journal article" date="2023" name="bioRxiv">
        <title>Genome report: Whole genome sequence and annotation of Penstemon davidsonii.</title>
        <authorList>
            <person name="Ostevik K.L."/>
            <person name="Alabady M."/>
            <person name="Zhang M."/>
            <person name="Rausher M.D."/>
        </authorList>
    </citation>
    <scope>NUCLEOTIDE SEQUENCE [LARGE SCALE GENOMIC DNA]</scope>
    <source>
        <strain evidence="4">DNT005</strain>
        <tissue evidence="4">Whole leaf</tissue>
    </source>
</reference>
<name>A0ABR0CHA2_9LAMI</name>
<dbReference type="PANTHER" id="PTHR46326:SF2">
    <property type="entry name" value="ZINC FINGER PROTEIN ZAT1-RELATED"/>
    <property type="match status" value="1"/>
</dbReference>
<evidence type="ECO:0000313" key="4">
    <source>
        <dbReference type="EMBL" id="KAK4476494.1"/>
    </source>
</evidence>
<evidence type="ECO:0000256" key="1">
    <source>
        <dbReference type="PROSITE-ProRule" id="PRU00042"/>
    </source>
</evidence>
<dbReference type="PROSITE" id="PS50157">
    <property type="entry name" value="ZINC_FINGER_C2H2_2"/>
    <property type="match status" value="2"/>
</dbReference>
<comment type="caution">
    <text evidence="4">The sequence shown here is derived from an EMBL/GenBank/DDBJ whole genome shotgun (WGS) entry which is preliminary data.</text>
</comment>
<feature type="region of interest" description="Disordered" evidence="2">
    <location>
        <begin position="106"/>
        <end position="135"/>
    </location>
</feature>
<protein>
    <recommendedName>
        <fullName evidence="3">C2H2-type domain-containing protein</fullName>
    </recommendedName>
</protein>
<dbReference type="InterPro" id="IPR044303">
    <property type="entry name" value="ZAT1/4/9"/>
</dbReference>
<keyword evidence="5" id="KW-1185">Reference proteome</keyword>
<dbReference type="InterPro" id="IPR036236">
    <property type="entry name" value="Znf_C2H2_sf"/>
</dbReference>
<evidence type="ECO:0000256" key="2">
    <source>
        <dbReference type="SAM" id="MobiDB-lite"/>
    </source>
</evidence>
<accession>A0ABR0CHA2</accession>
<evidence type="ECO:0000259" key="3">
    <source>
        <dbReference type="PROSITE" id="PS50157"/>
    </source>
</evidence>
<organism evidence="4 5">
    <name type="scientific">Penstemon davidsonii</name>
    <dbReference type="NCBI Taxonomy" id="160366"/>
    <lineage>
        <taxon>Eukaryota</taxon>
        <taxon>Viridiplantae</taxon>
        <taxon>Streptophyta</taxon>
        <taxon>Embryophyta</taxon>
        <taxon>Tracheophyta</taxon>
        <taxon>Spermatophyta</taxon>
        <taxon>Magnoliopsida</taxon>
        <taxon>eudicotyledons</taxon>
        <taxon>Gunneridae</taxon>
        <taxon>Pentapetalae</taxon>
        <taxon>asterids</taxon>
        <taxon>lamiids</taxon>
        <taxon>Lamiales</taxon>
        <taxon>Plantaginaceae</taxon>
        <taxon>Cheloneae</taxon>
        <taxon>Penstemon</taxon>
    </lineage>
</organism>
<feature type="domain" description="C2H2-type" evidence="3">
    <location>
        <begin position="229"/>
        <end position="251"/>
    </location>
</feature>
<evidence type="ECO:0000313" key="5">
    <source>
        <dbReference type="Proteomes" id="UP001291926"/>
    </source>
</evidence>
<feature type="compositionally biased region" description="Basic and acidic residues" evidence="2">
    <location>
        <begin position="8"/>
        <end position="19"/>
    </location>
</feature>
<dbReference type="Pfam" id="PF13912">
    <property type="entry name" value="zf-C2H2_6"/>
    <property type="match status" value="2"/>
</dbReference>
<dbReference type="Proteomes" id="UP001291926">
    <property type="component" value="Unassembled WGS sequence"/>
</dbReference>
<sequence>MRSHVMKAKKEEEKEKKPFFDFQRVHSNSSESSSSSSEEEESGAVKRQLSNYELRQSPKQSTFLMDRESETESSKKNPISRRSKRVRKSRNSDFKRFKVNGFLQSKYENEEKKNTREDSSMAEVEPLSSISDTTPEENVAHCLIMLSKDSWKREEIEYQEEEEEENDYYSEDSDVGKVIKSSKVKGKYKCETCNKFFRSYQALGGHRASHKKIKVNTTPSPPPTEEKIHECPFCQRVFPSGQALGGHKRSHFVNGATKIRPFKGIGEGLDIDLNLPAPIDEDDEISQTTFSAVSDAEFVYPFKES</sequence>
<feature type="domain" description="C2H2-type" evidence="3">
    <location>
        <begin position="188"/>
        <end position="215"/>
    </location>
</feature>
<dbReference type="SUPFAM" id="SSF57667">
    <property type="entry name" value="beta-beta-alpha zinc fingers"/>
    <property type="match status" value="1"/>
</dbReference>
<keyword evidence="1" id="KW-0862">Zinc</keyword>
<keyword evidence="1" id="KW-0863">Zinc-finger</keyword>
<feature type="compositionally biased region" description="Basic residues" evidence="2">
    <location>
        <begin position="78"/>
        <end position="89"/>
    </location>
</feature>
<feature type="region of interest" description="Disordered" evidence="2">
    <location>
        <begin position="1"/>
        <end position="92"/>
    </location>
</feature>
<feature type="compositionally biased region" description="Polar residues" evidence="2">
    <location>
        <begin position="48"/>
        <end position="63"/>
    </location>
</feature>
<dbReference type="Gene3D" id="3.30.160.60">
    <property type="entry name" value="Classic Zinc Finger"/>
    <property type="match status" value="1"/>
</dbReference>
<dbReference type="PROSITE" id="PS00028">
    <property type="entry name" value="ZINC_FINGER_C2H2_1"/>
    <property type="match status" value="2"/>
</dbReference>
<feature type="compositionally biased region" description="Basic and acidic residues" evidence="2">
    <location>
        <begin position="65"/>
        <end position="75"/>
    </location>
</feature>
<proteinExistence type="predicted"/>
<dbReference type="SMART" id="SM00355">
    <property type="entry name" value="ZnF_C2H2"/>
    <property type="match status" value="2"/>
</dbReference>
<dbReference type="PANTHER" id="PTHR46326">
    <property type="entry name" value="ZINC FINGER PROTEIN ZAT1-RELATED"/>
    <property type="match status" value="1"/>
</dbReference>
<dbReference type="EMBL" id="JAYDYQ010002688">
    <property type="protein sequence ID" value="KAK4476494.1"/>
    <property type="molecule type" value="Genomic_DNA"/>
</dbReference>
<dbReference type="InterPro" id="IPR013087">
    <property type="entry name" value="Znf_C2H2_type"/>
</dbReference>
<keyword evidence="1" id="KW-0479">Metal-binding</keyword>
<gene>
    <name evidence="4" type="ORF">RD792_015648</name>
</gene>